<proteinExistence type="predicted"/>
<evidence type="ECO:0000313" key="3">
    <source>
        <dbReference type="Proteomes" id="UP001386955"/>
    </source>
</evidence>
<keyword evidence="3" id="KW-1185">Reference proteome</keyword>
<dbReference type="AlphaFoldDB" id="A0AAN9S782"/>
<evidence type="ECO:0000313" key="2">
    <source>
        <dbReference type="EMBL" id="KAK7390889.1"/>
    </source>
</evidence>
<gene>
    <name evidence="2" type="ORF">VNO78_19065</name>
</gene>
<accession>A0AAN9S782</accession>
<dbReference type="EMBL" id="JAYMYS010000005">
    <property type="protein sequence ID" value="KAK7390889.1"/>
    <property type="molecule type" value="Genomic_DNA"/>
</dbReference>
<reference evidence="2 3" key="1">
    <citation type="submission" date="2024-01" db="EMBL/GenBank/DDBJ databases">
        <title>The genomes of 5 underutilized Papilionoideae crops provide insights into root nodulation and disease resistanc.</title>
        <authorList>
            <person name="Jiang F."/>
        </authorList>
    </citation>
    <scope>NUCLEOTIDE SEQUENCE [LARGE SCALE GENOMIC DNA]</scope>
    <source>
        <strain evidence="2">DUOXIRENSHENG_FW03</strain>
        <tissue evidence="2">Leaves</tissue>
    </source>
</reference>
<name>A0AAN9S782_PSOTE</name>
<sequence>MELNPDSREGEGQWPWFHGIKGMLGSSIPHLVMMANLSILRVLLEVVIFHMLLSLQSLEYMAMSWQMAAVNCDLPFIVLSLLDMQLVKGSFADNWLRVLKYLFGRDIDIRYTPSHLHDLPNANVVYVGMCLGSSSIPTMPTTSLFNTLQCQGTTFISVYLNTATD</sequence>
<keyword evidence="1" id="KW-0812">Transmembrane</keyword>
<feature type="transmembrane region" description="Helical" evidence="1">
    <location>
        <begin position="31"/>
        <end position="53"/>
    </location>
</feature>
<keyword evidence="1" id="KW-0472">Membrane</keyword>
<dbReference type="Proteomes" id="UP001386955">
    <property type="component" value="Unassembled WGS sequence"/>
</dbReference>
<keyword evidence="1" id="KW-1133">Transmembrane helix</keyword>
<protein>
    <submittedName>
        <fullName evidence="2">Uncharacterized protein</fullName>
    </submittedName>
</protein>
<comment type="caution">
    <text evidence="2">The sequence shown here is derived from an EMBL/GenBank/DDBJ whole genome shotgun (WGS) entry which is preliminary data.</text>
</comment>
<evidence type="ECO:0000256" key="1">
    <source>
        <dbReference type="SAM" id="Phobius"/>
    </source>
</evidence>
<organism evidence="2 3">
    <name type="scientific">Psophocarpus tetragonolobus</name>
    <name type="common">Winged bean</name>
    <name type="synonym">Dolichos tetragonolobus</name>
    <dbReference type="NCBI Taxonomy" id="3891"/>
    <lineage>
        <taxon>Eukaryota</taxon>
        <taxon>Viridiplantae</taxon>
        <taxon>Streptophyta</taxon>
        <taxon>Embryophyta</taxon>
        <taxon>Tracheophyta</taxon>
        <taxon>Spermatophyta</taxon>
        <taxon>Magnoliopsida</taxon>
        <taxon>eudicotyledons</taxon>
        <taxon>Gunneridae</taxon>
        <taxon>Pentapetalae</taxon>
        <taxon>rosids</taxon>
        <taxon>fabids</taxon>
        <taxon>Fabales</taxon>
        <taxon>Fabaceae</taxon>
        <taxon>Papilionoideae</taxon>
        <taxon>50 kb inversion clade</taxon>
        <taxon>NPAAA clade</taxon>
        <taxon>indigoferoid/millettioid clade</taxon>
        <taxon>Phaseoleae</taxon>
        <taxon>Psophocarpus</taxon>
    </lineage>
</organism>